<sequence length="477" mass="53798">MKPPGQGALMNKFYVITIMIFTLLPVANADNNEGLALTALDRYVREPDSKYRYSVLDTVAGTGYKTYVVEMTSQQWLTEEEVNLPIWEHFMTITAPTEISSDIGFMTISGGSKSRNAPAAAQASDIKRALETGTVVSTLYMVPNQPLVFIDDAENPRTEDAIIAYTWDKYFRNGDEKWPLRLPMTKSAVRAMDTVTDLMARTENGEIEVDRFVVAGASKRGWTTWTTALVDNRVIAIMPVVIDMLNVEESFKHHFSVYGSYSMAVADYVINGNMAWIGTDEFAALMDIVEPYEYRDRLELPKYLLNSTGDEFFIPDSWKFYWDELVGEKHVRYVPNSNHSMAGTDVMDSIDAWYHAIVHNMSMPRYSWDVAADGTITVFSLDEPAAVLLWQAHNPESRNFMRAVIGKAYTSTPLTEVEPGIYRARLEPPESGYTAYYIEMAYPSGIGAPLKFSTGVKVVPDVTEYEWEMAPDSARNR</sequence>
<dbReference type="SUPFAM" id="SSF53474">
    <property type="entry name" value="alpha/beta-Hydrolases"/>
    <property type="match status" value="1"/>
</dbReference>
<proteinExistence type="predicted"/>
<evidence type="ECO:0000313" key="1">
    <source>
        <dbReference type="EMBL" id="ADI18575.1"/>
    </source>
</evidence>
<dbReference type="InterPro" id="IPR009199">
    <property type="entry name" value="PhoPQ-act_pathogen-rel_PqaA"/>
</dbReference>
<dbReference type="PANTHER" id="PTHR31497:SF0">
    <property type="entry name" value="AUTOCRINE PROLIFERATION REPRESSOR PROTEIN A"/>
    <property type="match status" value="1"/>
</dbReference>
<dbReference type="InterPro" id="IPR029058">
    <property type="entry name" value="AB_hydrolase_fold"/>
</dbReference>
<reference evidence="1" key="1">
    <citation type="journal article" date="2011" name="Environ. Microbiol.">
        <title>Time-series analyses of Monterey Bay coastal microbial picoplankton using a 'genome proxy' microarray.</title>
        <authorList>
            <person name="Rich V.I."/>
            <person name="Pham V.D."/>
            <person name="Eppley J."/>
            <person name="Shi Y."/>
            <person name="DeLong E.F."/>
        </authorList>
    </citation>
    <scope>NUCLEOTIDE SEQUENCE</scope>
</reference>
<protein>
    <submittedName>
        <fullName evidence="1">Phopq-activated pathogenicity-related protein</fullName>
    </submittedName>
</protein>
<dbReference type="Gene3D" id="3.40.50.1820">
    <property type="entry name" value="alpha/beta hydrolase"/>
    <property type="match status" value="1"/>
</dbReference>
<dbReference type="PANTHER" id="PTHR31497">
    <property type="entry name" value="AUTOCRINE PROLIFERATION REPRESSOR PROTEIN A"/>
    <property type="match status" value="1"/>
</dbReference>
<dbReference type="EMBL" id="GU474894">
    <property type="protein sequence ID" value="ADI18575.1"/>
    <property type="molecule type" value="Genomic_DNA"/>
</dbReference>
<accession>E0XVY4</accession>
<dbReference type="Pfam" id="PF10142">
    <property type="entry name" value="PhoPQ_related"/>
    <property type="match status" value="1"/>
</dbReference>
<organism evidence="1">
    <name type="scientific">uncultured Oceanospirillales bacterium HF4000_23O15</name>
    <dbReference type="NCBI Taxonomy" id="710746"/>
    <lineage>
        <taxon>Bacteria</taxon>
        <taxon>Pseudomonadati</taxon>
        <taxon>Pseudomonadota</taxon>
        <taxon>Gammaproteobacteria</taxon>
        <taxon>Oceanospirillales</taxon>
        <taxon>environmental samples</taxon>
    </lineage>
</organism>
<dbReference type="AlphaFoldDB" id="E0XVY4"/>
<name>E0XVY4_9GAMM</name>
<dbReference type="PIRSF" id="PIRSF014728">
    <property type="entry name" value="PqaA"/>
    <property type="match status" value="1"/>
</dbReference>